<comment type="caution">
    <text evidence="2">The sequence shown here is derived from an EMBL/GenBank/DDBJ whole genome shotgun (WGS) entry which is preliminary data.</text>
</comment>
<dbReference type="AlphaFoldDB" id="A0A7W7GTU1"/>
<evidence type="ECO:0000256" key="1">
    <source>
        <dbReference type="SAM" id="MobiDB-lite"/>
    </source>
</evidence>
<organism evidence="2 3">
    <name type="scientific">Actinoplanes octamycinicus</name>
    <dbReference type="NCBI Taxonomy" id="135948"/>
    <lineage>
        <taxon>Bacteria</taxon>
        <taxon>Bacillati</taxon>
        <taxon>Actinomycetota</taxon>
        <taxon>Actinomycetes</taxon>
        <taxon>Micromonosporales</taxon>
        <taxon>Micromonosporaceae</taxon>
        <taxon>Actinoplanes</taxon>
    </lineage>
</organism>
<gene>
    <name evidence="2" type="ORF">BJY16_001649</name>
</gene>
<dbReference type="Proteomes" id="UP000546162">
    <property type="component" value="Unassembled WGS sequence"/>
</dbReference>
<dbReference type="EMBL" id="JACHNB010000001">
    <property type="protein sequence ID" value="MBB4738190.1"/>
    <property type="molecule type" value="Genomic_DNA"/>
</dbReference>
<evidence type="ECO:0008006" key="4">
    <source>
        <dbReference type="Google" id="ProtNLM"/>
    </source>
</evidence>
<keyword evidence="3" id="KW-1185">Reference proteome</keyword>
<feature type="region of interest" description="Disordered" evidence="1">
    <location>
        <begin position="834"/>
        <end position="869"/>
    </location>
</feature>
<name>A0A7W7GTU1_9ACTN</name>
<proteinExistence type="predicted"/>
<protein>
    <recommendedName>
        <fullName evidence="4">Ig-like domain-containing protein</fullName>
    </recommendedName>
</protein>
<dbReference type="Gene3D" id="2.60.40.2700">
    <property type="match status" value="2"/>
</dbReference>
<dbReference type="RefSeq" id="WP_185038495.1">
    <property type="nucleotide sequence ID" value="NZ_BAABFG010000005.1"/>
</dbReference>
<reference evidence="2 3" key="1">
    <citation type="submission" date="2020-08" db="EMBL/GenBank/DDBJ databases">
        <title>Sequencing the genomes of 1000 actinobacteria strains.</title>
        <authorList>
            <person name="Klenk H.-P."/>
        </authorList>
    </citation>
    <scope>NUCLEOTIDE SEQUENCE [LARGE SCALE GENOMIC DNA]</scope>
    <source>
        <strain evidence="2 3">DSM 45809</strain>
    </source>
</reference>
<evidence type="ECO:0000313" key="2">
    <source>
        <dbReference type="EMBL" id="MBB4738190.1"/>
    </source>
</evidence>
<sequence>MSGLGSPALAAEASSAALTTRTGSAALAAGSGSVAADGAVVVPAAERAVPRATQVLNAGATGFLWIQEGDDRLFWTEYATGVTTALPQRLSATVKYDVYNGYFSFLEQSFQTFRVADTHTDTVALYYPAPAPHVALTAKGQTRTVEIPAGQEYQRVFGETVVTTDAAGVWHLLRDGADTAVTGLPDGATDFSVEDADAADFILRYRSDEKTQFSIVNVATGAATRLPDRYDGSADDWEVSGFRLTPDSLLRLRTGRSSLDVYRRSDLSAPVRTVDNGSMAVYDNVLGLTGSTLLAVEPVHASSGDHRGRELWALPVDDPDASLTLVMNPAAGEITQLPDGSVLVAGAEKYLAEGDLDWGFYRIAQGPGATVTRTRVAEIAPAPARVYGLALGSGILTRATSGSYYHPGDQYGTYQSTWLATSGARDIVKSTVDGYVNGRDGNCSTDDGPRCVRMFADGTGFHGRTEGDYSNKTVLLANGSTAGGPSVDTKLSSPQLTDLSGRWGVVRSGTGGSPYLVDFSAATSTRQNATATAVWGSLVWNATETGQVTANNAETFTTRDDCAPAELQAVGRYVYYACSSSGGVYDRVTKGITPAPTGNVQLGDGFLAQSTDADGLKLVDLAGGAERVLVPAAELPMFSRPGYDWAVDRFGGGVAYVDATERVHVLDTGIRAGALTAIDSVLVEGRATWWLSKPAGSWQLTLRNAAGATVRTLSGSEARGSIAASWTDAGVAGWTLTAQPADGQGAALSLSGGTPPPAPANPPVKATKAPAISGTVAVGTTLRAATGSWTPAPTGYAYRWTANGVTIKGATSAYLPITAALLGKRLSVTVTASRAGHPSGTASSALTPAVAKGKAPRATTRPKITGTAKAGRKVTVSAGAWSPRADSYRYQWRVNGKLVGTGKTLKLTKSMRGKKLTVTVIARRAGHLDGRSTSKTVTVKR</sequence>
<feature type="region of interest" description="Disordered" evidence="1">
    <location>
        <begin position="745"/>
        <end position="767"/>
    </location>
</feature>
<evidence type="ECO:0000313" key="3">
    <source>
        <dbReference type="Proteomes" id="UP000546162"/>
    </source>
</evidence>
<accession>A0A7W7GTU1</accession>